<protein>
    <submittedName>
        <fullName evidence="2">Uncharacterized protein</fullName>
    </submittedName>
</protein>
<gene>
    <name evidence="2" type="ORF">GA0061074_101222</name>
</gene>
<dbReference type="AlphaFoldDB" id="A0A1C3YZP6"/>
<organism evidence="2 3">
    <name type="scientific">Weissella bombi</name>
    <dbReference type="NCBI Taxonomy" id="1505725"/>
    <lineage>
        <taxon>Bacteria</taxon>
        <taxon>Bacillati</taxon>
        <taxon>Bacillota</taxon>
        <taxon>Bacilli</taxon>
        <taxon>Lactobacillales</taxon>
        <taxon>Lactobacillaceae</taxon>
        <taxon>Weissella</taxon>
    </lineage>
</organism>
<evidence type="ECO:0000313" key="2">
    <source>
        <dbReference type="EMBL" id="SCB75503.1"/>
    </source>
</evidence>
<keyword evidence="3" id="KW-1185">Reference proteome</keyword>
<sequence length="53" mass="6340">MTDLNRTHGEFSNNETLTERKKLNKEFKRVTRLLPRQEVTQADLAAMIKHNEW</sequence>
<dbReference type="STRING" id="1505725.GA0061074_101222"/>
<evidence type="ECO:0000313" key="3">
    <source>
        <dbReference type="Proteomes" id="UP000199268"/>
    </source>
</evidence>
<evidence type="ECO:0000256" key="1">
    <source>
        <dbReference type="SAM" id="MobiDB-lite"/>
    </source>
</evidence>
<dbReference type="RefSeq" id="WP_159426632.1">
    <property type="nucleotide sequence ID" value="NZ_BJEE01000002.1"/>
</dbReference>
<dbReference type="Proteomes" id="UP000199268">
    <property type="component" value="Unassembled WGS sequence"/>
</dbReference>
<proteinExistence type="predicted"/>
<feature type="region of interest" description="Disordered" evidence="1">
    <location>
        <begin position="1"/>
        <end position="21"/>
    </location>
</feature>
<reference evidence="3" key="1">
    <citation type="submission" date="2016-08" db="EMBL/GenBank/DDBJ databases">
        <authorList>
            <person name="Varghese N."/>
            <person name="Submissions Spin"/>
        </authorList>
    </citation>
    <scope>NUCLEOTIDE SEQUENCE [LARGE SCALE GENOMIC DNA]</scope>
    <source>
        <strain evidence="3">R-53094</strain>
    </source>
</reference>
<dbReference type="EMBL" id="FMAO01000001">
    <property type="protein sequence ID" value="SCB75503.1"/>
    <property type="molecule type" value="Genomic_DNA"/>
</dbReference>
<accession>A0A1C3YZP6</accession>
<name>A0A1C3YZP6_9LACO</name>